<evidence type="ECO:0000256" key="6">
    <source>
        <dbReference type="SAM" id="Phobius"/>
    </source>
</evidence>
<dbReference type="OrthoDB" id="300580at2759"/>
<dbReference type="InterPro" id="IPR037185">
    <property type="entry name" value="EmrE-like"/>
</dbReference>
<dbReference type="EMBL" id="RRYP01018785">
    <property type="protein sequence ID" value="TNV73486.1"/>
    <property type="molecule type" value="Genomic_DNA"/>
</dbReference>
<feature type="transmembrane region" description="Helical" evidence="6">
    <location>
        <begin position="12"/>
        <end position="31"/>
    </location>
</feature>
<evidence type="ECO:0000313" key="8">
    <source>
        <dbReference type="Proteomes" id="UP000785679"/>
    </source>
</evidence>
<feature type="region of interest" description="Disordered" evidence="5">
    <location>
        <begin position="393"/>
        <end position="432"/>
    </location>
</feature>
<evidence type="ECO:0000256" key="3">
    <source>
        <dbReference type="ARBA" id="ARBA00022989"/>
    </source>
</evidence>
<name>A0A8J8NEB8_HALGN</name>
<feature type="transmembrane region" description="Helical" evidence="6">
    <location>
        <begin position="102"/>
        <end position="126"/>
    </location>
</feature>
<evidence type="ECO:0000256" key="4">
    <source>
        <dbReference type="ARBA" id="ARBA00023136"/>
    </source>
</evidence>
<evidence type="ECO:0000256" key="2">
    <source>
        <dbReference type="ARBA" id="ARBA00022692"/>
    </source>
</evidence>
<dbReference type="Proteomes" id="UP000785679">
    <property type="component" value="Unassembled WGS sequence"/>
</dbReference>
<feature type="transmembrane region" description="Helical" evidence="6">
    <location>
        <begin position="333"/>
        <end position="359"/>
    </location>
</feature>
<dbReference type="PANTHER" id="PTHR13146">
    <property type="match status" value="1"/>
</dbReference>
<feature type="compositionally biased region" description="Polar residues" evidence="5">
    <location>
        <begin position="394"/>
        <end position="405"/>
    </location>
</feature>
<feature type="transmembrane region" description="Helical" evidence="6">
    <location>
        <begin position="273"/>
        <end position="292"/>
    </location>
</feature>
<keyword evidence="3 6" id="KW-1133">Transmembrane helix</keyword>
<dbReference type="AlphaFoldDB" id="A0A8J8NEB8"/>
<feature type="transmembrane region" description="Helical" evidence="6">
    <location>
        <begin position="158"/>
        <end position="176"/>
    </location>
</feature>
<dbReference type="SUPFAM" id="SSF103481">
    <property type="entry name" value="Multidrug resistance efflux transporter EmrE"/>
    <property type="match status" value="1"/>
</dbReference>
<dbReference type="GO" id="GO:0000139">
    <property type="term" value="C:Golgi membrane"/>
    <property type="evidence" value="ECO:0007669"/>
    <property type="project" value="InterPro"/>
</dbReference>
<dbReference type="Pfam" id="PF04142">
    <property type="entry name" value="Nuc_sug_transp"/>
    <property type="match status" value="1"/>
</dbReference>
<protein>
    <submittedName>
        <fullName evidence="7">Uncharacterized protein</fullName>
    </submittedName>
</protein>
<organism evidence="7 8">
    <name type="scientific">Halteria grandinella</name>
    <dbReference type="NCBI Taxonomy" id="5974"/>
    <lineage>
        <taxon>Eukaryota</taxon>
        <taxon>Sar</taxon>
        <taxon>Alveolata</taxon>
        <taxon>Ciliophora</taxon>
        <taxon>Intramacronucleata</taxon>
        <taxon>Spirotrichea</taxon>
        <taxon>Stichotrichia</taxon>
        <taxon>Sporadotrichida</taxon>
        <taxon>Halteriidae</taxon>
        <taxon>Halteria</taxon>
    </lineage>
</organism>
<sequence length="432" mass="47565">MEPKKLIGLSLYMIMLGMLLSGTGNTIIMKVQNLSYGETLPTDPKQPMPFTHPFVQCAVMFLGELLCLFVYFGKLGFSKSKLEIQSNEPLSQSGLKTHINPLLLAIPASFDIIASTLMNIALTMVAPSVYQMLRSMKIIFTAAMSIAFLKKKLYRHHWTSIGCIFFGLVLVGISVFKNSSAKSIETKPLGVVILVVASVFSSGLYVVEEKLLGSYQLDPLKVVGLEGMWGCLMWAVLLPLFQQIPCHIDALCPYGTLEDSVRAVHDFEANHNLIYLSVGVLFTMALFNGFGVTVTKHASSAQRATIDTARTLLIWVFFMIVEVNGKKEEFHVLQLIGFIFLSIGTLVFNEIVVIPVLGFDQYTKAALAKRSQHMQGDDRSGLLDHPPSHYSGVSPLTASSQMRNNKNIEKIQEASGSTKPDPTMNSSTIGEN</sequence>
<comment type="caution">
    <text evidence="7">The sequence shown here is derived from an EMBL/GenBank/DDBJ whole genome shotgun (WGS) entry which is preliminary data.</text>
</comment>
<comment type="subcellular location">
    <subcellularLocation>
        <location evidence="1">Membrane</location>
        <topology evidence="1">Multi-pass membrane protein</topology>
    </subcellularLocation>
</comment>
<keyword evidence="4 6" id="KW-0472">Membrane</keyword>
<feature type="transmembrane region" description="Helical" evidence="6">
    <location>
        <begin position="188"/>
        <end position="207"/>
    </location>
</feature>
<proteinExistence type="predicted"/>
<dbReference type="GO" id="GO:0015165">
    <property type="term" value="F:pyrimidine nucleotide-sugar transmembrane transporter activity"/>
    <property type="evidence" value="ECO:0007669"/>
    <property type="project" value="InterPro"/>
</dbReference>
<reference evidence="7" key="1">
    <citation type="submission" date="2019-06" db="EMBL/GenBank/DDBJ databases">
        <authorList>
            <person name="Zheng W."/>
        </authorList>
    </citation>
    <scope>NUCLEOTIDE SEQUENCE</scope>
    <source>
        <strain evidence="7">QDHG01</strain>
    </source>
</reference>
<gene>
    <name evidence="7" type="ORF">FGO68_gene6239</name>
</gene>
<feature type="transmembrane region" description="Helical" evidence="6">
    <location>
        <begin position="219"/>
        <end position="241"/>
    </location>
</feature>
<keyword evidence="2 6" id="KW-0812">Transmembrane</keyword>
<accession>A0A8J8NEB8</accession>
<evidence type="ECO:0000256" key="1">
    <source>
        <dbReference type="ARBA" id="ARBA00004141"/>
    </source>
</evidence>
<keyword evidence="8" id="KW-1185">Reference proteome</keyword>
<evidence type="ECO:0000313" key="7">
    <source>
        <dbReference type="EMBL" id="TNV73486.1"/>
    </source>
</evidence>
<feature type="compositionally biased region" description="Polar residues" evidence="5">
    <location>
        <begin position="414"/>
        <end position="432"/>
    </location>
</feature>
<dbReference type="InterPro" id="IPR007271">
    <property type="entry name" value="Nuc_sug_transpt"/>
</dbReference>
<dbReference type="PANTHER" id="PTHR13146:SF0">
    <property type="entry name" value="SOLUTE CARRIER FAMILY 35 MEMBER F6"/>
    <property type="match status" value="1"/>
</dbReference>
<feature type="transmembrane region" description="Helical" evidence="6">
    <location>
        <begin position="51"/>
        <end position="72"/>
    </location>
</feature>
<evidence type="ECO:0000256" key="5">
    <source>
        <dbReference type="SAM" id="MobiDB-lite"/>
    </source>
</evidence>